<proteinExistence type="predicted"/>
<evidence type="ECO:0000259" key="1">
    <source>
        <dbReference type="PROSITE" id="PS50144"/>
    </source>
</evidence>
<dbReference type="AlphaFoldDB" id="A0ABD0ZSC9"/>
<keyword evidence="3" id="KW-1185">Reference proteome</keyword>
<dbReference type="PROSITE" id="PS50144">
    <property type="entry name" value="MATH"/>
    <property type="match status" value="1"/>
</dbReference>
<dbReference type="Proteomes" id="UP001558713">
    <property type="component" value="Unassembled WGS sequence"/>
</dbReference>
<organism evidence="2 3">
    <name type="scientific">Cardamine amara subsp. amara</name>
    <dbReference type="NCBI Taxonomy" id="228776"/>
    <lineage>
        <taxon>Eukaryota</taxon>
        <taxon>Viridiplantae</taxon>
        <taxon>Streptophyta</taxon>
        <taxon>Embryophyta</taxon>
        <taxon>Tracheophyta</taxon>
        <taxon>Spermatophyta</taxon>
        <taxon>Magnoliopsida</taxon>
        <taxon>eudicotyledons</taxon>
        <taxon>Gunneridae</taxon>
        <taxon>Pentapetalae</taxon>
        <taxon>rosids</taxon>
        <taxon>malvids</taxon>
        <taxon>Brassicales</taxon>
        <taxon>Brassicaceae</taxon>
        <taxon>Cardamineae</taxon>
        <taxon>Cardamine</taxon>
    </lineage>
</organism>
<feature type="domain" description="MATH" evidence="1">
    <location>
        <begin position="10"/>
        <end position="144"/>
    </location>
</feature>
<dbReference type="EMBL" id="JBANAX010000688">
    <property type="protein sequence ID" value="KAL1197508.1"/>
    <property type="molecule type" value="Genomic_DNA"/>
</dbReference>
<dbReference type="InterPro" id="IPR002083">
    <property type="entry name" value="MATH/TRAF_dom"/>
</dbReference>
<name>A0ABD0ZSC9_CARAN</name>
<evidence type="ECO:0000313" key="3">
    <source>
        <dbReference type="Proteomes" id="UP001558713"/>
    </source>
</evidence>
<reference evidence="2 3" key="1">
    <citation type="submission" date="2024-04" db="EMBL/GenBank/DDBJ databases">
        <title>Genome assembly C_amara_ONT_v2.</title>
        <authorList>
            <person name="Yant L."/>
            <person name="Moore C."/>
            <person name="Slenker M."/>
        </authorList>
    </citation>
    <scope>NUCLEOTIDE SEQUENCE [LARGE SCALE GENOMIC DNA]</scope>
    <source>
        <tissue evidence="2">Leaf</tissue>
    </source>
</reference>
<protein>
    <recommendedName>
        <fullName evidence="1">MATH domain-containing protein</fullName>
    </recommendedName>
</protein>
<sequence>MTNKFADRPPSTYSMKIQSLSQLKKLYPNSEYKSLTFSSGRYNWKHEESEPTGNDKDNGSGFNSMYVELDSTSLATSTVFAYLTFFVYNKKENKYFTIQDVEGKQFNALRPVWGFPQVLPLDTFNDPKNGYVFEGDQCEFGVDVMIPLANFEVLFLSKTLESKVLLDGQQIL</sequence>
<evidence type="ECO:0000313" key="2">
    <source>
        <dbReference type="EMBL" id="KAL1197508.1"/>
    </source>
</evidence>
<accession>A0ABD0ZSC9</accession>
<dbReference type="InterPro" id="IPR008974">
    <property type="entry name" value="TRAF-like"/>
</dbReference>
<comment type="caution">
    <text evidence="2">The sequence shown here is derived from an EMBL/GenBank/DDBJ whole genome shotgun (WGS) entry which is preliminary data.</text>
</comment>
<dbReference type="Gene3D" id="2.60.210.10">
    <property type="entry name" value="Apoptosis, Tumor Necrosis Factor Receptor Associated Protein 2, Chain A"/>
    <property type="match status" value="1"/>
</dbReference>
<dbReference type="Pfam" id="PF22486">
    <property type="entry name" value="MATH_2"/>
    <property type="match status" value="1"/>
</dbReference>
<dbReference type="CDD" id="cd00121">
    <property type="entry name" value="MATH"/>
    <property type="match status" value="1"/>
</dbReference>
<gene>
    <name evidence="2" type="ORF">V5N11_012087</name>
</gene>
<dbReference type="PANTHER" id="PTHR46162:SF44">
    <property type="entry name" value="GENOME ASSEMBLY, CHROMOSOME: A01"/>
    <property type="match status" value="1"/>
</dbReference>
<dbReference type="PANTHER" id="PTHR46162">
    <property type="entry name" value="TRAF-LIKE FAMILY PROTEIN"/>
    <property type="match status" value="1"/>
</dbReference>
<dbReference type="SUPFAM" id="SSF49599">
    <property type="entry name" value="TRAF domain-like"/>
    <property type="match status" value="1"/>
</dbReference>